<gene>
    <name evidence="1" type="ORF">LX13_000363</name>
</gene>
<organism evidence="1 2">
    <name type="scientific">Williamsia maris</name>
    <dbReference type="NCBI Taxonomy" id="72806"/>
    <lineage>
        <taxon>Bacteria</taxon>
        <taxon>Bacillati</taxon>
        <taxon>Actinomycetota</taxon>
        <taxon>Actinomycetes</taxon>
        <taxon>Mycobacteriales</taxon>
        <taxon>Nocardiaceae</taxon>
        <taxon>Williamsia</taxon>
    </lineage>
</organism>
<name>A0ABT1HCF1_9NOCA</name>
<reference evidence="1 2" key="1">
    <citation type="submission" date="2022-06" db="EMBL/GenBank/DDBJ databases">
        <title>Genomic Encyclopedia of Archaeal and Bacterial Type Strains, Phase II (KMG-II): from individual species to whole genera.</title>
        <authorList>
            <person name="Goeker M."/>
        </authorList>
    </citation>
    <scope>NUCLEOTIDE SEQUENCE [LARGE SCALE GENOMIC DNA]</scope>
    <source>
        <strain evidence="1 2">DSM 44693</strain>
    </source>
</reference>
<comment type="caution">
    <text evidence="1">The sequence shown here is derived from an EMBL/GenBank/DDBJ whole genome shotgun (WGS) entry which is preliminary data.</text>
</comment>
<accession>A0ABT1HCF1</accession>
<dbReference type="RefSeq" id="WP_253659609.1">
    <property type="nucleotide sequence ID" value="NZ_BAAAJQ010000001.1"/>
</dbReference>
<proteinExistence type="predicted"/>
<dbReference type="EMBL" id="JAMTCJ010000001">
    <property type="protein sequence ID" value="MCP2174556.1"/>
    <property type="molecule type" value="Genomic_DNA"/>
</dbReference>
<evidence type="ECO:0000313" key="2">
    <source>
        <dbReference type="Proteomes" id="UP001206895"/>
    </source>
</evidence>
<dbReference type="Proteomes" id="UP001206895">
    <property type="component" value="Unassembled WGS sequence"/>
</dbReference>
<protein>
    <submittedName>
        <fullName evidence="1">Uncharacterized protein</fullName>
    </submittedName>
</protein>
<keyword evidence="2" id="KW-1185">Reference proteome</keyword>
<evidence type="ECO:0000313" key="1">
    <source>
        <dbReference type="EMBL" id="MCP2174556.1"/>
    </source>
</evidence>
<sequence length="137" mass="14982">MTECFAEKRAARTYALENGVSYRTGLAAVRSRRAAAEGAPYARRLLIEAVEGCGIRHWARVDEWDGGDQATITDGGGESYRLTVADLAPAVADYRDAGAIDHPLDVDSYLADEIIQVMLFGCVIYRSEVRKRPAMVA</sequence>